<dbReference type="PANTHER" id="PTHR45912">
    <property type="entry name" value="CILIA- AND FLAGELLA-ASSOCIATED PROTEIN 47"/>
    <property type="match status" value="1"/>
</dbReference>
<sequence length="368" mass="40150">MPPTQTTMTKLLLPLVLSQSHAFLLAPSTRPVDASMSHFCSRSREPTMCSPTSYEEYLKARDEGKVVGGTLAEAEAGMKEFIKGGGDSEFDGGDSGGGVVGDGNTDLEDQHNSPSVVRGGFGQAAPMADRDHVGRGKVKSAVDSKIASAGANYFGRSTGYAEEKMQQITEETLRSGKLDAVRAQQFENWFNQRAIHKQNREQGQGVVYGERKEGGHYIAREALESQAWRSGAQEGEISQRDLAKHLENLRTLPAQRLDGQEWGALTISPSDPVEATYEVRAAAKQTSVTEIQVKNDFNTFAPYRVLFTADSSPEFDVSPTAGTLNRRSGEPLNLIVRFTPQTYGEPRTATLVVETEDMKKIYTFVGST</sequence>
<accession>A0A7S4B1S5</accession>
<protein>
    <recommendedName>
        <fullName evidence="4">MSP domain-containing protein</fullName>
    </recommendedName>
</protein>
<feature type="chain" id="PRO_5031476796" description="MSP domain-containing protein" evidence="2">
    <location>
        <begin position="23"/>
        <end position="368"/>
    </location>
</feature>
<evidence type="ECO:0000256" key="2">
    <source>
        <dbReference type="SAM" id="SignalP"/>
    </source>
</evidence>
<evidence type="ECO:0008006" key="4">
    <source>
        <dbReference type="Google" id="ProtNLM"/>
    </source>
</evidence>
<reference evidence="3" key="1">
    <citation type="submission" date="2021-01" db="EMBL/GenBank/DDBJ databases">
        <authorList>
            <person name="Corre E."/>
            <person name="Pelletier E."/>
            <person name="Niang G."/>
            <person name="Scheremetjew M."/>
            <person name="Finn R."/>
            <person name="Kale V."/>
            <person name="Holt S."/>
            <person name="Cochrane G."/>
            <person name="Meng A."/>
            <person name="Brown T."/>
            <person name="Cohen L."/>
        </authorList>
    </citation>
    <scope>NUCLEOTIDE SEQUENCE</scope>
    <source>
        <strain evidence="3">CCMP645</strain>
    </source>
</reference>
<dbReference type="GO" id="GO:0060271">
    <property type="term" value="P:cilium assembly"/>
    <property type="evidence" value="ECO:0007669"/>
    <property type="project" value="TreeGrafter"/>
</dbReference>
<feature type="region of interest" description="Disordered" evidence="1">
    <location>
        <begin position="85"/>
        <end position="105"/>
    </location>
</feature>
<dbReference type="Gene3D" id="2.60.40.10">
    <property type="entry name" value="Immunoglobulins"/>
    <property type="match status" value="1"/>
</dbReference>
<dbReference type="AlphaFoldDB" id="A0A7S4B1S5"/>
<organism evidence="3">
    <name type="scientific">Chrysotila carterae</name>
    <name type="common">Marine alga</name>
    <name type="synonym">Syracosphaera carterae</name>
    <dbReference type="NCBI Taxonomy" id="13221"/>
    <lineage>
        <taxon>Eukaryota</taxon>
        <taxon>Haptista</taxon>
        <taxon>Haptophyta</taxon>
        <taxon>Prymnesiophyceae</taxon>
        <taxon>Isochrysidales</taxon>
        <taxon>Isochrysidaceae</taxon>
        <taxon>Chrysotila</taxon>
    </lineage>
</organism>
<proteinExistence type="predicted"/>
<evidence type="ECO:0000313" key="3">
    <source>
        <dbReference type="EMBL" id="CAE0750114.1"/>
    </source>
</evidence>
<feature type="signal peptide" evidence="2">
    <location>
        <begin position="1"/>
        <end position="22"/>
    </location>
</feature>
<dbReference type="EMBL" id="HBIZ01004789">
    <property type="protein sequence ID" value="CAE0750114.1"/>
    <property type="molecule type" value="Transcribed_RNA"/>
</dbReference>
<dbReference type="GO" id="GO:0005929">
    <property type="term" value="C:cilium"/>
    <property type="evidence" value="ECO:0007669"/>
    <property type="project" value="TreeGrafter"/>
</dbReference>
<dbReference type="PANTHER" id="PTHR45912:SF3">
    <property type="entry name" value="CILIA- AND FLAGELLA-ASSOCIATED PROTEIN 47"/>
    <property type="match status" value="1"/>
</dbReference>
<dbReference type="InterPro" id="IPR013783">
    <property type="entry name" value="Ig-like_fold"/>
</dbReference>
<name>A0A7S4B1S5_CHRCT</name>
<keyword evidence="2" id="KW-0732">Signal</keyword>
<evidence type="ECO:0000256" key="1">
    <source>
        <dbReference type="SAM" id="MobiDB-lite"/>
    </source>
</evidence>
<gene>
    <name evidence="3" type="ORF">PCAR00345_LOCUS2699</name>
</gene>
<feature type="compositionally biased region" description="Gly residues" evidence="1">
    <location>
        <begin position="85"/>
        <end position="101"/>
    </location>
</feature>